<dbReference type="RefSeq" id="WP_027698384.1">
    <property type="nucleotide sequence ID" value="NZ_DF820485.1"/>
</dbReference>
<dbReference type="InterPro" id="IPR003789">
    <property type="entry name" value="Asn/Gln_tRNA_amidoTrase-B-like"/>
</dbReference>
<dbReference type="Gene3D" id="1.10.10.410">
    <property type="match status" value="1"/>
</dbReference>
<dbReference type="InterPro" id="IPR023168">
    <property type="entry name" value="GatB_Yqey_C_2"/>
</dbReference>
<dbReference type="EMBL" id="DF820485">
    <property type="protein sequence ID" value="GAK30264.1"/>
    <property type="molecule type" value="Genomic_DNA"/>
</dbReference>
<keyword evidence="1" id="KW-0436">Ligase</keyword>
<dbReference type="Proteomes" id="UP000030643">
    <property type="component" value="Unassembled WGS sequence"/>
</dbReference>
<dbReference type="GO" id="GO:0016884">
    <property type="term" value="F:carbon-nitrogen ligase activity, with glutamine as amido-N-donor"/>
    <property type="evidence" value="ECO:0007669"/>
    <property type="project" value="InterPro"/>
</dbReference>
<keyword evidence="1" id="KW-0030">Aminoacyl-tRNA synthetase</keyword>
<protein>
    <submittedName>
        <fullName evidence="1">Glutaminyl-tRNA synthetase</fullName>
    </submittedName>
</protein>
<dbReference type="Pfam" id="PF09424">
    <property type="entry name" value="YqeY"/>
    <property type="match status" value="1"/>
</dbReference>
<dbReference type="PANTHER" id="PTHR28055">
    <property type="entry name" value="ALTERED INHERITANCE OF MITOCHONDRIA PROTEIN 41, MITOCHONDRIAL"/>
    <property type="match status" value="1"/>
</dbReference>
<keyword evidence="2" id="KW-1185">Reference proteome</keyword>
<dbReference type="GO" id="GO:0004812">
    <property type="term" value="F:aminoacyl-tRNA ligase activity"/>
    <property type="evidence" value="ECO:0007669"/>
    <property type="project" value="UniProtKB-KW"/>
</dbReference>
<proteinExistence type="predicted"/>
<dbReference type="PANTHER" id="PTHR28055:SF1">
    <property type="entry name" value="ALTERED INHERITANCE OF MITOCHONDRIA PROTEIN 41, MITOCHONDRIAL"/>
    <property type="match status" value="1"/>
</dbReference>
<dbReference type="AlphaFoldDB" id="A0A069CS72"/>
<dbReference type="InterPro" id="IPR019004">
    <property type="entry name" value="YqeY/Aim41"/>
</dbReference>
<dbReference type="InterPro" id="IPR042184">
    <property type="entry name" value="YqeY/Aim41_N"/>
</dbReference>
<name>A0A069CS72_WEIOS</name>
<dbReference type="eggNOG" id="COG1610">
    <property type="taxonomic scope" value="Bacteria"/>
</dbReference>
<evidence type="ECO:0000313" key="2">
    <source>
        <dbReference type="Proteomes" id="UP000030643"/>
    </source>
</evidence>
<dbReference type="Gene3D" id="1.10.1510.10">
    <property type="entry name" value="Uncharacterised protein YqeY/AIM41 PF09424, N-terminal domain"/>
    <property type="match status" value="1"/>
</dbReference>
<dbReference type="STRING" id="1329250.WOSG25_020610"/>
<accession>A0A069CS72</accession>
<reference evidence="2" key="1">
    <citation type="journal article" date="2014" name="Genome Announc.">
        <title>Draft genome sequence of Weissella oryzae SG25T, isolated from fermented rice grains.</title>
        <authorList>
            <person name="Tanizawa Y."/>
            <person name="Fujisawa T."/>
            <person name="Mochizuki T."/>
            <person name="Kaminuma E."/>
            <person name="Suzuki Y."/>
            <person name="Nakamura Y."/>
            <person name="Tohno M."/>
        </authorList>
    </citation>
    <scope>NUCLEOTIDE SEQUENCE [LARGE SCALE GENOMIC DNA]</scope>
    <source>
        <strain evidence="2">DSM 25784 / JCM 18191 / LMG 30913 / SG25</strain>
    </source>
</reference>
<dbReference type="SUPFAM" id="SSF89095">
    <property type="entry name" value="GatB/YqeY motif"/>
    <property type="match status" value="1"/>
</dbReference>
<organism evidence="1 2">
    <name type="scientific">Weissella oryzae (strain DSM 25784 / JCM 18191 / LMG 30913 / SG25)</name>
    <dbReference type="NCBI Taxonomy" id="1329250"/>
    <lineage>
        <taxon>Bacteria</taxon>
        <taxon>Bacillati</taxon>
        <taxon>Bacillota</taxon>
        <taxon>Bacilli</taxon>
        <taxon>Lactobacillales</taxon>
        <taxon>Lactobacillaceae</taxon>
        <taxon>Weissella</taxon>
    </lineage>
</organism>
<dbReference type="OrthoDB" id="9794041at2"/>
<evidence type="ECO:0000313" key="1">
    <source>
        <dbReference type="EMBL" id="GAK30264.1"/>
    </source>
</evidence>
<sequence>MSLLEQLTADMKTAMKAKDKETLSVVRMVKASLSNEEIKLGHPLSADDELAVLSREMKQRVEEQAAYADADRTDLADGIQVQMDVLKRYLPEQLSADEVAEIVKATIAEVGASSKADLGKVMGALMPKVKGKADGKLVSQTVQSLLA</sequence>
<gene>
    <name evidence="1" type="ORF">WOSG25_020610</name>
</gene>